<accession>A0A267ELB3</accession>
<dbReference type="EMBL" id="NIVC01001948">
    <property type="protein sequence ID" value="PAA62330.1"/>
    <property type="molecule type" value="Genomic_DNA"/>
</dbReference>
<protein>
    <submittedName>
        <fullName evidence="3">Uncharacterized protein</fullName>
    </submittedName>
</protein>
<comment type="caution">
    <text evidence="3">The sequence shown here is derived from an EMBL/GenBank/DDBJ whole genome shotgun (WGS) entry which is preliminary data.</text>
</comment>
<feature type="compositionally biased region" description="Polar residues" evidence="2">
    <location>
        <begin position="293"/>
        <end position="302"/>
    </location>
</feature>
<keyword evidence="1" id="KW-0175">Coiled coil</keyword>
<gene>
    <name evidence="3" type="ORF">BOX15_Mlig020649g1</name>
</gene>
<dbReference type="Proteomes" id="UP000215902">
    <property type="component" value="Unassembled WGS sequence"/>
</dbReference>
<dbReference type="AlphaFoldDB" id="A0A267ELB3"/>
<keyword evidence="4" id="KW-1185">Reference proteome</keyword>
<feature type="compositionally biased region" description="Basic residues" evidence="2">
    <location>
        <begin position="306"/>
        <end position="323"/>
    </location>
</feature>
<proteinExistence type="predicted"/>
<evidence type="ECO:0000313" key="3">
    <source>
        <dbReference type="EMBL" id="PAA62330.1"/>
    </source>
</evidence>
<feature type="region of interest" description="Disordered" evidence="2">
    <location>
        <begin position="1"/>
        <end position="28"/>
    </location>
</feature>
<sequence length="371" mass="42402">MDAVSQMEPPSESQSKSEFEAATSLVPANQFKPNDSEEYIPDCEPNGITSKNLWSLELHKKLQCNMLNCNYIIHDEGWVLPCGHVFCSPHSPWAAGRTSRSPTGYQCALCCIPIEVDSEEYLFSSRLNMRGEELALVGVQPKEMVSWLRQSVNVWQNQTQSQLVQALKTAKATHEAKQRQIEQTRAKTAEMIHSISELKIYLGNKEIEEAQLKGQGERVRKRLEVAEKVKDEAKQQLEDLKIQMAREQQYNAELSARLAKADKKGEELSTAIHQLNHRVVFARYEFEQKQKWENQAQQHGAGNSQRNKKKKQKQRKRNKKQHSSSHGNAGESGGTNYAELLAPLIAENTMGLYEHLRERSPEPPCFRLRRH</sequence>
<organism evidence="3 4">
    <name type="scientific">Macrostomum lignano</name>
    <dbReference type="NCBI Taxonomy" id="282301"/>
    <lineage>
        <taxon>Eukaryota</taxon>
        <taxon>Metazoa</taxon>
        <taxon>Spiralia</taxon>
        <taxon>Lophotrochozoa</taxon>
        <taxon>Platyhelminthes</taxon>
        <taxon>Rhabditophora</taxon>
        <taxon>Macrostomorpha</taxon>
        <taxon>Macrostomida</taxon>
        <taxon>Macrostomidae</taxon>
        <taxon>Macrostomum</taxon>
    </lineage>
</organism>
<name>A0A267ELB3_9PLAT</name>
<evidence type="ECO:0000256" key="1">
    <source>
        <dbReference type="SAM" id="Coils"/>
    </source>
</evidence>
<evidence type="ECO:0000256" key="2">
    <source>
        <dbReference type="SAM" id="MobiDB-lite"/>
    </source>
</evidence>
<evidence type="ECO:0000313" key="4">
    <source>
        <dbReference type="Proteomes" id="UP000215902"/>
    </source>
</evidence>
<reference evidence="3 4" key="1">
    <citation type="submission" date="2017-06" db="EMBL/GenBank/DDBJ databases">
        <title>A platform for efficient transgenesis in Macrostomum lignano, a flatworm model organism for stem cell research.</title>
        <authorList>
            <person name="Berezikov E."/>
        </authorList>
    </citation>
    <scope>NUCLEOTIDE SEQUENCE [LARGE SCALE GENOMIC DNA]</scope>
    <source>
        <strain evidence="3">DV1</strain>
        <tissue evidence="3">Whole organism</tissue>
    </source>
</reference>
<feature type="region of interest" description="Disordered" evidence="2">
    <location>
        <begin position="292"/>
        <end position="335"/>
    </location>
</feature>
<feature type="coiled-coil region" evidence="1">
    <location>
        <begin position="216"/>
        <end position="257"/>
    </location>
</feature>